<name>A0A1I4Z3M7_9FLAO</name>
<feature type="transmembrane region" description="Helical" evidence="1">
    <location>
        <begin position="94"/>
        <end position="111"/>
    </location>
</feature>
<organism evidence="2 3">
    <name type="scientific">Bizionia echini</name>
    <dbReference type="NCBI Taxonomy" id="649333"/>
    <lineage>
        <taxon>Bacteria</taxon>
        <taxon>Pseudomonadati</taxon>
        <taxon>Bacteroidota</taxon>
        <taxon>Flavobacteriia</taxon>
        <taxon>Flavobacteriales</taxon>
        <taxon>Flavobacteriaceae</taxon>
        <taxon>Bizionia</taxon>
    </lineage>
</organism>
<keyword evidence="3" id="KW-1185">Reference proteome</keyword>
<feature type="transmembrane region" description="Helical" evidence="1">
    <location>
        <begin position="162"/>
        <end position="188"/>
    </location>
</feature>
<reference evidence="3" key="1">
    <citation type="submission" date="2016-10" db="EMBL/GenBank/DDBJ databases">
        <authorList>
            <person name="Varghese N."/>
            <person name="Submissions S."/>
        </authorList>
    </citation>
    <scope>NUCLEOTIDE SEQUENCE [LARGE SCALE GENOMIC DNA]</scope>
    <source>
        <strain evidence="3">DSM 23925</strain>
    </source>
</reference>
<dbReference type="STRING" id="649333.SAMN04487989_101467"/>
<proteinExistence type="predicted"/>
<accession>A0A1I4Z3M7</accession>
<feature type="transmembrane region" description="Helical" evidence="1">
    <location>
        <begin position="131"/>
        <end position="150"/>
    </location>
</feature>
<keyword evidence="1" id="KW-1133">Transmembrane helix</keyword>
<protein>
    <submittedName>
        <fullName evidence="2">Uncharacterized protein</fullName>
    </submittedName>
</protein>
<feature type="transmembrane region" description="Helical" evidence="1">
    <location>
        <begin position="62"/>
        <end position="82"/>
    </location>
</feature>
<evidence type="ECO:0000313" key="3">
    <source>
        <dbReference type="Proteomes" id="UP000198705"/>
    </source>
</evidence>
<evidence type="ECO:0000313" key="2">
    <source>
        <dbReference type="EMBL" id="SFN44480.1"/>
    </source>
</evidence>
<dbReference type="Proteomes" id="UP000198705">
    <property type="component" value="Unassembled WGS sequence"/>
</dbReference>
<gene>
    <name evidence="2" type="ORF">SAMN04487989_101467</name>
</gene>
<sequence>MCLFLLFFPIKTQFYNITFITFDAVLNSGALSDIYTYNYLGWLIGCQEILETQKVLGLQFDFFYSVVSNFFFILSIIASIILYKRIHTKQNFKYMDWILLAVFSFQLFETLERLLDFIAYPEYFLLETLSQWISLLKNFGVLMMAFVLFFKTCNPCMRKQIIMYALPASIASYILWFLILGPMILPIITR</sequence>
<dbReference type="AlphaFoldDB" id="A0A1I4Z3M7"/>
<evidence type="ECO:0000256" key="1">
    <source>
        <dbReference type="SAM" id="Phobius"/>
    </source>
</evidence>
<keyword evidence="1" id="KW-0812">Transmembrane</keyword>
<keyword evidence="1" id="KW-0472">Membrane</keyword>
<dbReference type="EMBL" id="FOVN01000001">
    <property type="protein sequence ID" value="SFN44480.1"/>
    <property type="molecule type" value="Genomic_DNA"/>
</dbReference>